<protein>
    <recommendedName>
        <fullName evidence="1">GmrSD restriction endonucleases C-terminal domain-containing protein</fullName>
    </recommendedName>
</protein>
<evidence type="ECO:0000313" key="3">
    <source>
        <dbReference type="Proteomes" id="UP000548476"/>
    </source>
</evidence>
<evidence type="ECO:0000259" key="1">
    <source>
        <dbReference type="Pfam" id="PF07510"/>
    </source>
</evidence>
<reference evidence="2 3" key="1">
    <citation type="submission" date="2020-08" db="EMBL/GenBank/DDBJ databases">
        <title>Genomic Encyclopedia of Type Strains, Phase IV (KMG-IV): sequencing the most valuable type-strain genomes for metagenomic binning, comparative biology and taxonomic classification.</title>
        <authorList>
            <person name="Goeker M."/>
        </authorList>
    </citation>
    <scope>NUCLEOTIDE SEQUENCE [LARGE SCALE GENOMIC DNA]</scope>
    <source>
        <strain evidence="2 3">YIM 65646</strain>
    </source>
</reference>
<feature type="domain" description="GmrSD restriction endonucleases C-terminal" evidence="1">
    <location>
        <begin position="72"/>
        <end position="167"/>
    </location>
</feature>
<dbReference type="InterPro" id="IPR011089">
    <property type="entry name" value="GmrSD_C"/>
</dbReference>
<dbReference type="PANTHER" id="PTHR24094:SF15">
    <property type="entry name" value="AMP-DEPENDENT SYNTHETASE_LIGASE DOMAIN-CONTAINING PROTEIN-RELATED"/>
    <property type="match status" value="1"/>
</dbReference>
<dbReference type="RefSeq" id="WP_239122410.1">
    <property type="nucleotide sequence ID" value="NZ_BONT01000109.1"/>
</dbReference>
<accession>A0A841FQW7</accession>
<organism evidence="2 3">
    <name type="scientific">Phytomonospora endophytica</name>
    <dbReference type="NCBI Taxonomy" id="714109"/>
    <lineage>
        <taxon>Bacteria</taxon>
        <taxon>Bacillati</taxon>
        <taxon>Actinomycetota</taxon>
        <taxon>Actinomycetes</taxon>
        <taxon>Micromonosporales</taxon>
        <taxon>Micromonosporaceae</taxon>
        <taxon>Phytomonospora</taxon>
    </lineage>
</organism>
<sequence>MNDAIAQLPVADEDRTGYDRDLFKLWTDEDGDGCNTRYEVLIAEAVEAPDVSGDCQLSGGSWFSYYDGETWTMPADLDIDHFVPLAEAWDSGGYDWNADQREQYANDLGDDRDLIAVTDNVNQEKSDQDPAEWMPSVAEVQCRYIEEWVAVKLRWRLSVDEAEQSALETLSADCENTTITVETAI</sequence>
<comment type="caution">
    <text evidence="2">The sequence shown here is derived from an EMBL/GenBank/DDBJ whole genome shotgun (WGS) entry which is preliminary data.</text>
</comment>
<name>A0A841FQW7_9ACTN</name>
<evidence type="ECO:0000313" key="2">
    <source>
        <dbReference type="EMBL" id="MBB6037223.1"/>
    </source>
</evidence>
<dbReference type="AlphaFoldDB" id="A0A841FQW7"/>
<gene>
    <name evidence="2" type="ORF">HNR73_005096</name>
</gene>
<dbReference type="EMBL" id="JACHGT010000011">
    <property type="protein sequence ID" value="MBB6037223.1"/>
    <property type="molecule type" value="Genomic_DNA"/>
</dbReference>
<dbReference type="Proteomes" id="UP000548476">
    <property type="component" value="Unassembled WGS sequence"/>
</dbReference>
<dbReference type="Pfam" id="PF07510">
    <property type="entry name" value="GmrSD_C"/>
    <property type="match status" value="1"/>
</dbReference>
<keyword evidence="3" id="KW-1185">Reference proteome</keyword>
<dbReference type="PANTHER" id="PTHR24094">
    <property type="entry name" value="SECRETED PROTEIN"/>
    <property type="match status" value="1"/>
</dbReference>
<proteinExistence type="predicted"/>